<reference evidence="2 3" key="1">
    <citation type="journal article" date="2016" name="BMC Genomics">
        <title>Type VI secretion systems of human gut Bacteroidales segregate into three genetic architectures, two of which are contained on mobile genetic elements.</title>
        <authorList>
            <person name="Coyne M.J."/>
            <person name="Roelofs K.G."/>
            <person name="Comstock L.E."/>
        </authorList>
    </citation>
    <scope>NUCLEOTIDE SEQUENCE [LARGE SCALE GENOMIC DNA]</scope>
    <source>
        <strain evidence="2 3">CL09T03C01</strain>
    </source>
</reference>
<dbReference type="RefSeq" id="WP_022104082.1">
    <property type="nucleotide sequence ID" value="NZ_LRGC01000019.1"/>
</dbReference>
<dbReference type="EMBL" id="LRGC01000019">
    <property type="protein sequence ID" value="KWR52577.1"/>
    <property type="molecule type" value="Genomic_DNA"/>
</dbReference>
<evidence type="ECO:0000313" key="3">
    <source>
        <dbReference type="Proteomes" id="UP000056419"/>
    </source>
</evidence>
<feature type="transmembrane region" description="Helical" evidence="1">
    <location>
        <begin position="16"/>
        <end position="35"/>
    </location>
</feature>
<comment type="caution">
    <text evidence="2">The sequence shown here is derived from an EMBL/GenBank/DDBJ whole genome shotgun (WGS) entry which is preliminary data.</text>
</comment>
<gene>
    <name evidence="2" type="ORF">AA415_02829</name>
</gene>
<evidence type="ECO:0000256" key="1">
    <source>
        <dbReference type="SAM" id="Phobius"/>
    </source>
</evidence>
<keyword evidence="3" id="KW-1185">Reference proteome</keyword>
<feature type="transmembrane region" description="Helical" evidence="1">
    <location>
        <begin position="41"/>
        <end position="62"/>
    </location>
</feature>
<name>A0A108T3C2_BACSE</name>
<dbReference type="STRING" id="46506.AA415_02829"/>
<sequence>MKQTKGRNLSPRANKVLLLLNIVLFLGAIVLAILNVDLKEYTPAAAMLIVMFISGVNIYGCWKRLKGKL</sequence>
<keyword evidence="1" id="KW-1133">Transmembrane helix</keyword>
<dbReference type="PATRIC" id="fig|46506.5.peg.3052"/>
<keyword evidence="1" id="KW-0812">Transmembrane</keyword>
<keyword evidence="1" id="KW-0472">Membrane</keyword>
<organism evidence="2 3">
    <name type="scientific">Bacteroides stercoris</name>
    <dbReference type="NCBI Taxonomy" id="46506"/>
    <lineage>
        <taxon>Bacteria</taxon>
        <taxon>Pseudomonadati</taxon>
        <taxon>Bacteroidota</taxon>
        <taxon>Bacteroidia</taxon>
        <taxon>Bacteroidales</taxon>
        <taxon>Bacteroidaceae</taxon>
        <taxon>Bacteroides</taxon>
    </lineage>
</organism>
<evidence type="ECO:0000313" key="2">
    <source>
        <dbReference type="EMBL" id="KWR52577.1"/>
    </source>
</evidence>
<protein>
    <submittedName>
        <fullName evidence="2">Uncharacterized protein</fullName>
    </submittedName>
</protein>
<dbReference type="AlphaFoldDB" id="A0A108T3C2"/>
<proteinExistence type="predicted"/>
<accession>A0A108T3C2</accession>
<dbReference type="Proteomes" id="UP000056419">
    <property type="component" value="Unassembled WGS sequence"/>
</dbReference>